<keyword evidence="1" id="KW-1133">Transmembrane helix</keyword>
<keyword evidence="1" id="KW-0472">Membrane</keyword>
<evidence type="ECO:0000313" key="3">
    <source>
        <dbReference type="Proteomes" id="UP001500390"/>
    </source>
</evidence>
<evidence type="ECO:0000313" key="2">
    <source>
        <dbReference type="EMBL" id="GAA4393148.1"/>
    </source>
</evidence>
<dbReference type="EMBL" id="BAABFX010000022">
    <property type="protein sequence ID" value="GAA4393148.1"/>
    <property type="molecule type" value="Genomic_DNA"/>
</dbReference>
<protein>
    <recommendedName>
        <fullName evidence="4">Integral membrane protein</fullName>
    </recommendedName>
</protein>
<accession>A0ABP8JMS4</accession>
<keyword evidence="1" id="KW-0812">Transmembrane</keyword>
<feature type="transmembrane region" description="Helical" evidence="1">
    <location>
        <begin position="56"/>
        <end position="75"/>
    </location>
</feature>
<gene>
    <name evidence="2" type="ORF">GCM10023153_12850</name>
</gene>
<keyword evidence="3" id="KW-1185">Reference proteome</keyword>
<feature type="transmembrane region" description="Helical" evidence="1">
    <location>
        <begin position="112"/>
        <end position="133"/>
    </location>
</feature>
<reference evidence="3" key="1">
    <citation type="journal article" date="2019" name="Int. J. Syst. Evol. Microbiol.">
        <title>The Global Catalogue of Microorganisms (GCM) 10K type strain sequencing project: providing services to taxonomists for standard genome sequencing and annotation.</title>
        <authorList>
            <consortium name="The Broad Institute Genomics Platform"/>
            <consortium name="The Broad Institute Genome Sequencing Center for Infectious Disease"/>
            <person name="Wu L."/>
            <person name="Ma J."/>
        </authorList>
    </citation>
    <scope>NUCLEOTIDE SEQUENCE [LARGE SCALE GENOMIC DNA]</scope>
    <source>
        <strain evidence="3">JCM 17738</strain>
    </source>
</reference>
<dbReference type="RefSeq" id="WP_159902656.1">
    <property type="nucleotide sequence ID" value="NZ_BAABFX010000022.1"/>
</dbReference>
<comment type="caution">
    <text evidence="2">The sequence shown here is derived from an EMBL/GenBank/DDBJ whole genome shotgun (WGS) entry which is preliminary data.</text>
</comment>
<evidence type="ECO:0000256" key="1">
    <source>
        <dbReference type="SAM" id="Phobius"/>
    </source>
</evidence>
<name>A0ABP8JMS4_9MICO</name>
<feature type="transmembrane region" description="Helical" evidence="1">
    <location>
        <begin position="28"/>
        <end position="47"/>
    </location>
</feature>
<proteinExistence type="predicted"/>
<dbReference type="Proteomes" id="UP001500390">
    <property type="component" value="Unassembled WGS sequence"/>
</dbReference>
<organism evidence="2 3">
    <name type="scientific">Ornithinibacter aureus</name>
    <dbReference type="NCBI Taxonomy" id="622664"/>
    <lineage>
        <taxon>Bacteria</taxon>
        <taxon>Bacillati</taxon>
        <taxon>Actinomycetota</taxon>
        <taxon>Actinomycetes</taxon>
        <taxon>Micrococcales</taxon>
        <taxon>Intrasporangiaceae</taxon>
        <taxon>Ornithinibacter</taxon>
    </lineage>
</organism>
<sequence>MLRALVATLVVVGFGGWAHEMGGGEPVQLIPAVVLTLLVGPVVCLCVRRRSSVPRMLVATSLGQVIAHLALTGMAPRTAGSAVRLHLHEVAAPLPLVPTEGSSTLSVTGTMLLAHAVATVVASLLLTVGADVVRAAARRLVALASLSVPVTHGIPPRTVTTWMPVLRGRVVAPLGGRAPPLHLV</sequence>
<evidence type="ECO:0008006" key="4">
    <source>
        <dbReference type="Google" id="ProtNLM"/>
    </source>
</evidence>